<dbReference type="EMBL" id="KN827459">
    <property type="protein sequence ID" value="KIK76489.1"/>
    <property type="molecule type" value="Genomic_DNA"/>
</dbReference>
<gene>
    <name evidence="1" type="ORF">PAXRUDRAFT_28960</name>
</gene>
<protein>
    <submittedName>
        <fullName evidence="1">Uncharacterized protein</fullName>
    </submittedName>
</protein>
<dbReference type="InParanoid" id="A0A0D0D850"/>
<dbReference type="AlphaFoldDB" id="A0A0D0D850"/>
<dbReference type="HOGENOM" id="CLU_1928287_0_0_1"/>
<accession>A0A0D0D850</accession>
<evidence type="ECO:0000313" key="2">
    <source>
        <dbReference type="Proteomes" id="UP000054538"/>
    </source>
</evidence>
<organism evidence="1 2">
    <name type="scientific">Paxillus rubicundulus Ve08.2h10</name>
    <dbReference type="NCBI Taxonomy" id="930991"/>
    <lineage>
        <taxon>Eukaryota</taxon>
        <taxon>Fungi</taxon>
        <taxon>Dikarya</taxon>
        <taxon>Basidiomycota</taxon>
        <taxon>Agaricomycotina</taxon>
        <taxon>Agaricomycetes</taxon>
        <taxon>Agaricomycetidae</taxon>
        <taxon>Boletales</taxon>
        <taxon>Paxilineae</taxon>
        <taxon>Paxillaceae</taxon>
        <taxon>Paxillus</taxon>
    </lineage>
</organism>
<evidence type="ECO:0000313" key="1">
    <source>
        <dbReference type="EMBL" id="KIK76489.1"/>
    </source>
</evidence>
<dbReference type="Proteomes" id="UP000054538">
    <property type="component" value="Unassembled WGS sequence"/>
</dbReference>
<name>A0A0D0D850_9AGAM</name>
<reference evidence="2" key="2">
    <citation type="submission" date="2015-01" db="EMBL/GenBank/DDBJ databases">
        <title>Evolutionary Origins and Diversification of the Mycorrhizal Mutualists.</title>
        <authorList>
            <consortium name="DOE Joint Genome Institute"/>
            <consortium name="Mycorrhizal Genomics Consortium"/>
            <person name="Kohler A."/>
            <person name="Kuo A."/>
            <person name="Nagy L.G."/>
            <person name="Floudas D."/>
            <person name="Copeland A."/>
            <person name="Barry K.W."/>
            <person name="Cichocki N."/>
            <person name="Veneault-Fourrey C."/>
            <person name="LaButti K."/>
            <person name="Lindquist E.A."/>
            <person name="Lipzen A."/>
            <person name="Lundell T."/>
            <person name="Morin E."/>
            <person name="Murat C."/>
            <person name="Riley R."/>
            <person name="Ohm R."/>
            <person name="Sun H."/>
            <person name="Tunlid A."/>
            <person name="Henrissat B."/>
            <person name="Grigoriev I.V."/>
            <person name="Hibbett D.S."/>
            <person name="Martin F."/>
        </authorList>
    </citation>
    <scope>NUCLEOTIDE SEQUENCE [LARGE SCALE GENOMIC DNA]</scope>
    <source>
        <strain evidence="2">Ve08.2h10</strain>
    </source>
</reference>
<proteinExistence type="predicted"/>
<reference evidence="1 2" key="1">
    <citation type="submission" date="2014-04" db="EMBL/GenBank/DDBJ databases">
        <authorList>
            <consortium name="DOE Joint Genome Institute"/>
            <person name="Kuo A."/>
            <person name="Kohler A."/>
            <person name="Jargeat P."/>
            <person name="Nagy L.G."/>
            <person name="Floudas D."/>
            <person name="Copeland A."/>
            <person name="Barry K.W."/>
            <person name="Cichocki N."/>
            <person name="Veneault-Fourrey C."/>
            <person name="LaButti K."/>
            <person name="Lindquist E.A."/>
            <person name="Lipzen A."/>
            <person name="Lundell T."/>
            <person name="Morin E."/>
            <person name="Murat C."/>
            <person name="Sun H."/>
            <person name="Tunlid A."/>
            <person name="Henrissat B."/>
            <person name="Grigoriev I.V."/>
            <person name="Hibbett D.S."/>
            <person name="Martin F."/>
            <person name="Nordberg H.P."/>
            <person name="Cantor M.N."/>
            <person name="Hua S.X."/>
        </authorList>
    </citation>
    <scope>NUCLEOTIDE SEQUENCE [LARGE SCALE GENOMIC DNA]</scope>
    <source>
        <strain evidence="1 2">Ve08.2h10</strain>
    </source>
</reference>
<dbReference type="OrthoDB" id="2636571at2759"/>
<keyword evidence="2" id="KW-1185">Reference proteome</keyword>
<sequence length="131" mass="14447">MAAIGRPVASFIDANFTHCDKVLNKSGHYYWKCNFCGNKDGSNGAHIQGRDNSLPKHIIDCAAAPSEICQEARTFIMGKTQSVTQSSVTPDVTTLEAIAPVRKWKKETLDGFIDYPLTKEQTEDANSKLLQ</sequence>